<evidence type="ECO:0000313" key="3">
    <source>
        <dbReference type="EMBL" id="QEE26572.1"/>
    </source>
</evidence>
<feature type="chain" id="PRO_5022669875" evidence="2">
    <location>
        <begin position="20"/>
        <end position="707"/>
    </location>
</feature>
<gene>
    <name evidence="3" type="ORF">FTW19_00250</name>
</gene>
<feature type="region of interest" description="Disordered" evidence="1">
    <location>
        <begin position="160"/>
        <end position="184"/>
    </location>
</feature>
<reference evidence="3 4" key="1">
    <citation type="submission" date="2019-08" db="EMBL/GenBank/DDBJ databases">
        <title>Complete genome sequence of Terriglobus albidus strain ORNL.</title>
        <authorList>
            <person name="Podar M."/>
        </authorList>
    </citation>
    <scope>NUCLEOTIDE SEQUENCE [LARGE SCALE GENOMIC DNA]</scope>
    <source>
        <strain evidence="3 4">ORNL</strain>
    </source>
</reference>
<dbReference type="Proteomes" id="UP000321820">
    <property type="component" value="Chromosome"/>
</dbReference>
<evidence type="ECO:0000256" key="1">
    <source>
        <dbReference type="SAM" id="MobiDB-lite"/>
    </source>
</evidence>
<keyword evidence="2" id="KW-0732">Signal</keyword>
<dbReference type="RefSeq" id="WP_147645710.1">
    <property type="nucleotide sequence ID" value="NZ_CP042806.1"/>
</dbReference>
<protein>
    <submittedName>
        <fullName evidence="3">Uncharacterized protein</fullName>
    </submittedName>
</protein>
<name>A0A5B9E2N2_9BACT</name>
<proteinExistence type="predicted"/>
<feature type="signal peptide" evidence="2">
    <location>
        <begin position="1"/>
        <end position="19"/>
    </location>
</feature>
<evidence type="ECO:0000256" key="2">
    <source>
        <dbReference type="SAM" id="SignalP"/>
    </source>
</evidence>
<organism evidence="3 4">
    <name type="scientific">Terriglobus albidus</name>
    <dbReference type="NCBI Taxonomy" id="1592106"/>
    <lineage>
        <taxon>Bacteria</taxon>
        <taxon>Pseudomonadati</taxon>
        <taxon>Acidobacteriota</taxon>
        <taxon>Terriglobia</taxon>
        <taxon>Terriglobales</taxon>
        <taxon>Acidobacteriaceae</taxon>
        <taxon>Terriglobus</taxon>
    </lineage>
</organism>
<evidence type="ECO:0000313" key="4">
    <source>
        <dbReference type="Proteomes" id="UP000321820"/>
    </source>
</evidence>
<dbReference type="OrthoDB" id="9818053at2"/>
<dbReference type="AlphaFoldDB" id="A0A5B9E2N2"/>
<keyword evidence="4" id="KW-1185">Reference proteome</keyword>
<dbReference type="KEGG" id="talb:FTW19_00250"/>
<sequence length="707" mass="73913">MRATRIAASLLFCMAEVFATLQAPALAQATQSSGDYTAALPSVEKVKAQLKGADPIDTVARQAAVFTYLQTYITRIVYARHYGGPFTPSEQKLMGDYAQAAYQLSQDFTKTHTPDEVKTFQQLKNRYEVMNALDWIKQLQGQQAADTYKGAEVSLAQSYKQHEERLQQQMKQDQGGGRSSIAGDPVLDPMGMFARAEANGVNDPELRRCLELGSSLDACQGVGAIQGMASILVPFAEKPNANEPPPAAGVVFVGAYQGRAGLASVTFGTDLSGAPVAIVRDCGSLVATTFDGHEYTLRKSSGSVQLVLANEPNPIVITLQPDGSISGPGSVLVKGRIITGYTTTTKTVMVDGAPAGPQGYYCNGPCSSSSSVPNYAPKIERCTLGSMAFTAPKPVAVPKTGIGFVDAMTTSAPAVTGFRMAGRYLGNSGLTLEFENDAVILDCGRAHAKSPYVVENEPTGFVVRVQNGGGAFPLSVAPDNTLRGSGATSVNGKLVASIRGDIVNFTPHSENCNVGTFSAKSKRNTMRASSAPIPAVPPDSSSVAASAVTPVAQASPGAASVGAADRAADQRVAFRVLLGSSFSGTNPLAGQTVFVMRKPIGSVLRELGVSVPANASPGEAMKSLQTLCHSPQGCTSAVQGMSRYYVTATKLDASGKATLSAHTETGTYFFFAIVPNPGGSLVWDIAANLAAGDNQVMFSTENAQEIH</sequence>
<dbReference type="EMBL" id="CP042806">
    <property type="protein sequence ID" value="QEE26572.1"/>
    <property type="molecule type" value="Genomic_DNA"/>
</dbReference>
<accession>A0A5B9E2N2</accession>